<reference evidence="7" key="1">
    <citation type="submission" date="2023-04" db="EMBL/GenBank/DDBJ databases">
        <authorList>
            <person name="Vijverberg K."/>
            <person name="Xiong W."/>
            <person name="Schranz E."/>
        </authorList>
    </citation>
    <scope>NUCLEOTIDE SEQUENCE</scope>
</reference>
<dbReference type="AlphaFoldDB" id="A0AA35ZLS7"/>
<sequence>MNAPVPNERTGPGAIEVTSVGINTKWGLHKTSISEDNGEETPLELQHLLACIVGLLLAVVVLVVLLARLIRRLSTCETMGSATTICSDKTGTLTLNLIIFCSSCILIQLREKTRRGYNQTVCV</sequence>
<dbReference type="Gene3D" id="1.20.1110.10">
    <property type="entry name" value="Calcium-transporting ATPase, transmembrane domain"/>
    <property type="match status" value="1"/>
</dbReference>
<accession>A0AA35ZLS7</accession>
<dbReference type="GO" id="GO:0005886">
    <property type="term" value="C:plasma membrane"/>
    <property type="evidence" value="ECO:0007669"/>
    <property type="project" value="TreeGrafter"/>
</dbReference>
<dbReference type="PROSITE" id="PS00154">
    <property type="entry name" value="ATPASE_E1_E2"/>
    <property type="match status" value="1"/>
</dbReference>
<dbReference type="InterPro" id="IPR018303">
    <property type="entry name" value="ATPase_P-typ_P_site"/>
</dbReference>
<comment type="subcellular location">
    <subcellularLocation>
        <location evidence="1">Endomembrane system</location>
        <topology evidence="1">Multi-pass membrane protein</topology>
    </subcellularLocation>
</comment>
<evidence type="ECO:0000256" key="6">
    <source>
        <dbReference type="SAM" id="Phobius"/>
    </source>
</evidence>
<keyword evidence="4 6" id="KW-1133">Transmembrane helix</keyword>
<evidence type="ECO:0000256" key="3">
    <source>
        <dbReference type="ARBA" id="ARBA00022842"/>
    </source>
</evidence>
<dbReference type="PANTHER" id="PTHR24093:SF369">
    <property type="entry name" value="CALCIUM-TRANSPORTING ATPASE"/>
    <property type="match status" value="1"/>
</dbReference>
<organism evidence="7 8">
    <name type="scientific">Lactuca saligna</name>
    <name type="common">Willowleaf lettuce</name>
    <dbReference type="NCBI Taxonomy" id="75948"/>
    <lineage>
        <taxon>Eukaryota</taxon>
        <taxon>Viridiplantae</taxon>
        <taxon>Streptophyta</taxon>
        <taxon>Embryophyta</taxon>
        <taxon>Tracheophyta</taxon>
        <taxon>Spermatophyta</taxon>
        <taxon>Magnoliopsida</taxon>
        <taxon>eudicotyledons</taxon>
        <taxon>Gunneridae</taxon>
        <taxon>Pentapetalae</taxon>
        <taxon>asterids</taxon>
        <taxon>campanulids</taxon>
        <taxon>Asterales</taxon>
        <taxon>Asteraceae</taxon>
        <taxon>Cichorioideae</taxon>
        <taxon>Cichorieae</taxon>
        <taxon>Lactucinae</taxon>
        <taxon>Lactuca</taxon>
    </lineage>
</organism>
<keyword evidence="5 6" id="KW-0472">Membrane</keyword>
<evidence type="ECO:0000313" key="8">
    <source>
        <dbReference type="Proteomes" id="UP001177003"/>
    </source>
</evidence>
<dbReference type="GO" id="GO:0005388">
    <property type="term" value="F:P-type calcium transporter activity"/>
    <property type="evidence" value="ECO:0007669"/>
    <property type="project" value="TreeGrafter"/>
</dbReference>
<keyword evidence="3" id="KW-0460">Magnesium</keyword>
<evidence type="ECO:0000256" key="1">
    <source>
        <dbReference type="ARBA" id="ARBA00004127"/>
    </source>
</evidence>
<name>A0AA35ZLS7_LACSI</name>
<keyword evidence="2 6" id="KW-0812">Transmembrane</keyword>
<evidence type="ECO:0000256" key="5">
    <source>
        <dbReference type="ARBA" id="ARBA00023136"/>
    </source>
</evidence>
<feature type="transmembrane region" description="Helical" evidence="6">
    <location>
        <begin position="90"/>
        <end position="109"/>
    </location>
</feature>
<dbReference type="EMBL" id="OX465083">
    <property type="protein sequence ID" value="CAI9294511.1"/>
    <property type="molecule type" value="Genomic_DNA"/>
</dbReference>
<protein>
    <submittedName>
        <fullName evidence="7">Uncharacterized protein</fullName>
    </submittedName>
</protein>
<dbReference type="Proteomes" id="UP001177003">
    <property type="component" value="Chromosome 7"/>
</dbReference>
<dbReference type="GO" id="GO:0012505">
    <property type="term" value="C:endomembrane system"/>
    <property type="evidence" value="ECO:0007669"/>
    <property type="project" value="UniProtKB-SubCell"/>
</dbReference>
<feature type="transmembrane region" description="Helical" evidence="6">
    <location>
        <begin position="48"/>
        <end position="70"/>
    </location>
</feature>
<proteinExistence type="predicted"/>
<evidence type="ECO:0000256" key="4">
    <source>
        <dbReference type="ARBA" id="ARBA00022989"/>
    </source>
</evidence>
<keyword evidence="8" id="KW-1185">Reference proteome</keyword>
<evidence type="ECO:0000313" key="7">
    <source>
        <dbReference type="EMBL" id="CAI9294511.1"/>
    </source>
</evidence>
<dbReference type="PANTHER" id="PTHR24093">
    <property type="entry name" value="CATION TRANSPORTING ATPASE"/>
    <property type="match status" value="1"/>
</dbReference>
<evidence type="ECO:0000256" key="2">
    <source>
        <dbReference type="ARBA" id="ARBA00022692"/>
    </source>
</evidence>
<gene>
    <name evidence="7" type="ORF">LSALG_LOCUS33489</name>
</gene>